<dbReference type="Proteomes" id="UP000712600">
    <property type="component" value="Unassembled WGS sequence"/>
</dbReference>
<sequence length="92" mass="10151">MTLLAEPSRSPAYWARPCYLMVLVEGCNPSPTHSTAMNAGNFKTPCMDVHKLKSTYMQSVYSSNREAASGSLPSLFEFFGIAGEKIAPWKDE</sequence>
<evidence type="ECO:0000313" key="1">
    <source>
        <dbReference type="EMBL" id="KAF3512118.1"/>
    </source>
</evidence>
<accession>A0A8S9P4Q5</accession>
<dbReference type="EMBL" id="QGKX02001521">
    <property type="protein sequence ID" value="KAF3512118.1"/>
    <property type="molecule type" value="Genomic_DNA"/>
</dbReference>
<organism evidence="1 2">
    <name type="scientific">Brassica cretica</name>
    <name type="common">Mustard</name>
    <dbReference type="NCBI Taxonomy" id="69181"/>
    <lineage>
        <taxon>Eukaryota</taxon>
        <taxon>Viridiplantae</taxon>
        <taxon>Streptophyta</taxon>
        <taxon>Embryophyta</taxon>
        <taxon>Tracheophyta</taxon>
        <taxon>Spermatophyta</taxon>
        <taxon>Magnoliopsida</taxon>
        <taxon>eudicotyledons</taxon>
        <taxon>Gunneridae</taxon>
        <taxon>Pentapetalae</taxon>
        <taxon>rosids</taxon>
        <taxon>malvids</taxon>
        <taxon>Brassicales</taxon>
        <taxon>Brassicaceae</taxon>
        <taxon>Brassiceae</taxon>
        <taxon>Brassica</taxon>
    </lineage>
</organism>
<proteinExistence type="predicted"/>
<protein>
    <submittedName>
        <fullName evidence="1">Uncharacterized protein</fullName>
    </submittedName>
</protein>
<reference evidence="1" key="1">
    <citation type="submission" date="2019-12" db="EMBL/GenBank/DDBJ databases">
        <title>Genome sequencing and annotation of Brassica cretica.</title>
        <authorList>
            <person name="Studholme D.J."/>
            <person name="Sarris P."/>
        </authorList>
    </citation>
    <scope>NUCLEOTIDE SEQUENCE</scope>
    <source>
        <strain evidence="1">PFS-109/04</strain>
        <tissue evidence="1">Leaf</tissue>
    </source>
</reference>
<dbReference type="AlphaFoldDB" id="A0A8S9P4Q5"/>
<name>A0A8S9P4Q5_BRACR</name>
<comment type="caution">
    <text evidence="1">The sequence shown here is derived from an EMBL/GenBank/DDBJ whole genome shotgun (WGS) entry which is preliminary data.</text>
</comment>
<evidence type="ECO:0000313" key="2">
    <source>
        <dbReference type="Proteomes" id="UP000712600"/>
    </source>
</evidence>
<gene>
    <name evidence="1" type="ORF">F2Q69_00005574</name>
</gene>